<evidence type="ECO:0000256" key="1">
    <source>
        <dbReference type="SAM" id="Coils"/>
    </source>
</evidence>
<keyword evidence="1" id="KW-0175">Coiled coil</keyword>
<feature type="region of interest" description="Disordered" evidence="2">
    <location>
        <begin position="216"/>
        <end position="250"/>
    </location>
</feature>
<dbReference type="GO" id="GO:0003712">
    <property type="term" value="F:transcription coregulator activity"/>
    <property type="evidence" value="ECO:0007669"/>
    <property type="project" value="TreeGrafter"/>
</dbReference>
<feature type="compositionally biased region" description="Polar residues" evidence="2">
    <location>
        <begin position="236"/>
        <end position="250"/>
    </location>
</feature>
<dbReference type="PANTHER" id="PTHR22654:SF2">
    <property type="entry name" value="G PROTEIN PATHWAY SUPPRESSOR 2"/>
    <property type="match status" value="1"/>
</dbReference>
<dbReference type="AlphaFoldDB" id="A0A6J8ELG1"/>
<dbReference type="InterPro" id="IPR026094">
    <property type="entry name" value="GPS2"/>
</dbReference>
<evidence type="ECO:0000313" key="4">
    <source>
        <dbReference type="Proteomes" id="UP000507470"/>
    </source>
</evidence>
<reference evidence="3 4" key="1">
    <citation type="submission" date="2020-06" db="EMBL/GenBank/DDBJ databases">
        <authorList>
            <person name="Li R."/>
            <person name="Bekaert M."/>
        </authorList>
    </citation>
    <scope>NUCLEOTIDE SEQUENCE [LARGE SCALE GENOMIC DNA]</scope>
    <source>
        <strain evidence="4">wild</strain>
    </source>
</reference>
<dbReference type="Proteomes" id="UP000507470">
    <property type="component" value="Unassembled WGS sequence"/>
</dbReference>
<feature type="compositionally biased region" description="Low complexity" evidence="2">
    <location>
        <begin position="393"/>
        <end position="415"/>
    </location>
</feature>
<dbReference type="Pfam" id="PF15991">
    <property type="entry name" value="G_path_suppress"/>
    <property type="match status" value="1"/>
</dbReference>
<gene>
    <name evidence="3" type="ORF">MCOR_52916</name>
</gene>
<feature type="compositionally biased region" description="Polar residues" evidence="2">
    <location>
        <begin position="416"/>
        <end position="473"/>
    </location>
</feature>
<sequence>MLKERLIHRTLFKQQPRLLEATERQSHRHLIVGIVSLERLFKMPGAVLERPKLTKTMYTALKKHIMKEREKKKQELEQDEQLERMRKEQELRKKKEKEDSLTLEQTKEQIQNMEKKLETLKQEKHELFSQLKKVLHQEDETRKRAQIKEQQNEMLNIQQAYQTHIPVSSHSMLSMQSGRPTLYRPQQPMIPQITMKRPHSPSPPPTSVYQQYTESKMMQPTAPKQHSPYPHHTQSDYKTSSYPGHTPSSQVTYTSKPAVHTYQQQQAAVYTGNKSPGKSYPASQSAFTSYPNHYAHQQQKQIPESYPGYPRMQQPTGYMGQSHGSLQQQLEHANQKAGFNEENKYKLQQQQQIRGVAPIPAQTPQGLIHQQIQLQQQPQQKGSIVTGYSARGQAPPQSAAYQQPQQNYSPQQASQVRMSTQMTGQPMTGQPMTAQPMTGQPMTAQPMTGQPMTAQPMTGQPMTAQPMTGQPMTAQPMGGQHGGRQYF</sequence>
<accession>A0A6J8ELG1</accession>
<dbReference type="GO" id="GO:0006357">
    <property type="term" value="P:regulation of transcription by RNA polymerase II"/>
    <property type="evidence" value="ECO:0007669"/>
    <property type="project" value="TreeGrafter"/>
</dbReference>
<feature type="compositionally biased region" description="Low complexity" evidence="2">
    <location>
        <begin position="368"/>
        <end position="380"/>
    </location>
</feature>
<organism evidence="3 4">
    <name type="scientific">Mytilus coruscus</name>
    <name type="common">Sea mussel</name>
    <dbReference type="NCBI Taxonomy" id="42192"/>
    <lineage>
        <taxon>Eukaryota</taxon>
        <taxon>Metazoa</taxon>
        <taxon>Spiralia</taxon>
        <taxon>Lophotrochozoa</taxon>
        <taxon>Mollusca</taxon>
        <taxon>Bivalvia</taxon>
        <taxon>Autobranchia</taxon>
        <taxon>Pteriomorphia</taxon>
        <taxon>Mytilida</taxon>
        <taxon>Mytiloidea</taxon>
        <taxon>Mytilidae</taxon>
        <taxon>Mytilinae</taxon>
        <taxon>Mytilus</taxon>
    </lineage>
</organism>
<proteinExistence type="predicted"/>
<feature type="region of interest" description="Disordered" evidence="2">
    <location>
        <begin position="368"/>
        <end position="487"/>
    </location>
</feature>
<evidence type="ECO:0000256" key="2">
    <source>
        <dbReference type="SAM" id="MobiDB-lite"/>
    </source>
</evidence>
<feature type="coiled-coil region" evidence="1">
    <location>
        <begin position="62"/>
        <end position="137"/>
    </location>
</feature>
<dbReference type="PANTHER" id="PTHR22654">
    <property type="entry name" value="G PROTEIN PATHWAY SUPPRESSOR 2"/>
    <property type="match status" value="1"/>
</dbReference>
<dbReference type="OrthoDB" id="10038194at2759"/>
<protein>
    <submittedName>
        <fullName evidence="3">GPS2</fullName>
    </submittedName>
</protein>
<evidence type="ECO:0000313" key="3">
    <source>
        <dbReference type="EMBL" id="CAC5420716.1"/>
    </source>
</evidence>
<keyword evidence="4" id="KW-1185">Reference proteome</keyword>
<name>A0A6J8ELG1_MYTCO</name>
<dbReference type="EMBL" id="CACVKT020009164">
    <property type="protein sequence ID" value="CAC5420716.1"/>
    <property type="molecule type" value="Genomic_DNA"/>
</dbReference>
<dbReference type="GO" id="GO:0005667">
    <property type="term" value="C:transcription regulator complex"/>
    <property type="evidence" value="ECO:0007669"/>
    <property type="project" value="TreeGrafter"/>
</dbReference>